<dbReference type="PANTHER" id="PTHR15074">
    <property type="entry name" value="METHYL-CPG-BINDING PROTEIN"/>
    <property type="match status" value="1"/>
</dbReference>
<organism evidence="6 7">
    <name type="scientific">Halocaridina rubra</name>
    <name type="common">Hawaiian red shrimp</name>
    <dbReference type="NCBI Taxonomy" id="373956"/>
    <lineage>
        <taxon>Eukaryota</taxon>
        <taxon>Metazoa</taxon>
        <taxon>Ecdysozoa</taxon>
        <taxon>Arthropoda</taxon>
        <taxon>Crustacea</taxon>
        <taxon>Multicrustacea</taxon>
        <taxon>Malacostraca</taxon>
        <taxon>Eumalacostraca</taxon>
        <taxon>Eucarida</taxon>
        <taxon>Decapoda</taxon>
        <taxon>Pleocyemata</taxon>
        <taxon>Caridea</taxon>
        <taxon>Atyoidea</taxon>
        <taxon>Atyidae</taxon>
        <taxon>Halocaridina</taxon>
    </lineage>
</organism>
<dbReference type="Gene3D" id="3.30.890.10">
    <property type="entry name" value="Methyl-cpg-binding Protein 2, Chain A"/>
    <property type="match status" value="1"/>
</dbReference>
<proteinExistence type="predicted"/>
<feature type="compositionally biased region" description="Acidic residues" evidence="4">
    <location>
        <begin position="115"/>
        <end position="125"/>
    </location>
</feature>
<feature type="compositionally biased region" description="Basic and acidic residues" evidence="4">
    <location>
        <begin position="192"/>
        <end position="212"/>
    </location>
</feature>
<dbReference type="InterPro" id="IPR011257">
    <property type="entry name" value="DNA_glycosylase"/>
</dbReference>
<evidence type="ECO:0000256" key="4">
    <source>
        <dbReference type="SAM" id="MobiDB-lite"/>
    </source>
</evidence>
<dbReference type="SMART" id="SM00391">
    <property type="entry name" value="MBD"/>
    <property type="match status" value="1"/>
</dbReference>
<evidence type="ECO:0000313" key="7">
    <source>
        <dbReference type="Proteomes" id="UP001381693"/>
    </source>
</evidence>
<feature type="compositionally biased region" description="Acidic residues" evidence="4">
    <location>
        <begin position="300"/>
        <end position="319"/>
    </location>
</feature>
<feature type="region of interest" description="Disordered" evidence="4">
    <location>
        <begin position="332"/>
        <end position="372"/>
    </location>
</feature>
<dbReference type="FunFam" id="1.10.340.30:FF:000007">
    <property type="entry name" value="Methyl-CpG-binding domain protein 4"/>
    <property type="match status" value="1"/>
</dbReference>
<comment type="caution">
    <text evidence="6">The sequence shown here is derived from an EMBL/GenBank/DDBJ whole genome shotgun (WGS) entry which is preliminary data.</text>
</comment>
<feature type="region of interest" description="Disordered" evidence="4">
    <location>
        <begin position="60"/>
        <end position="319"/>
    </location>
</feature>
<protein>
    <recommendedName>
        <fullName evidence="5">MBD domain-containing protein</fullName>
    </recommendedName>
</protein>
<feature type="compositionally biased region" description="Basic and acidic residues" evidence="4">
    <location>
        <begin position="98"/>
        <end position="112"/>
    </location>
</feature>
<dbReference type="Proteomes" id="UP001381693">
    <property type="component" value="Unassembled WGS sequence"/>
</dbReference>
<dbReference type="GO" id="GO:0005634">
    <property type="term" value="C:nucleus"/>
    <property type="evidence" value="ECO:0007669"/>
    <property type="project" value="UniProtKB-SubCell"/>
</dbReference>
<keyword evidence="3" id="KW-0539">Nucleus</keyword>
<feature type="compositionally biased region" description="Basic and acidic residues" evidence="4">
    <location>
        <begin position="222"/>
        <end position="240"/>
    </location>
</feature>
<keyword evidence="2" id="KW-0597">Phosphoprotein</keyword>
<dbReference type="PANTHER" id="PTHR15074:SF0">
    <property type="entry name" value="METHYL-CPG-BINDING DOMAIN PROTEIN 4-LIKE PROTEIN"/>
    <property type="match status" value="1"/>
</dbReference>
<dbReference type="AlphaFoldDB" id="A0AAN8WU32"/>
<reference evidence="6 7" key="1">
    <citation type="submission" date="2023-11" db="EMBL/GenBank/DDBJ databases">
        <title>Halocaridina rubra genome assembly.</title>
        <authorList>
            <person name="Smith C."/>
        </authorList>
    </citation>
    <scope>NUCLEOTIDE SEQUENCE [LARGE SCALE GENOMIC DNA]</scope>
    <source>
        <strain evidence="6">EP-1</strain>
        <tissue evidence="6">Whole</tissue>
    </source>
</reference>
<dbReference type="InterPro" id="IPR016177">
    <property type="entry name" value="DNA-bd_dom_sf"/>
</dbReference>
<dbReference type="GO" id="GO:0003677">
    <property type="term" value="F:DNA binding"/>
    <property type="evidence" value="ECO:0007669"/>
    <property type="project" value="InterPro"/>
</dbReference>
<dbReference type="SUPFAM" id="SSF54171">
    <property type="entry name" value="DNA-binding domain"/>
    <property type="match status" value="1"/>
</dbReference>
<feature type="compositionally biased region" description="Low complexity" evidence="4">
    <location>
        <begin position="132"/>
        <end position="141"/>
    </location>
</feature>
<dbReference type="InterPro" id="IPR045138">
    <property type="entry name" value="MeCP2/MBD4"/>
</dbReference>
<dbReference type="GO" id="GO:0006281">
    <property type="term" value="P:DNA repair"/>
    <property type="evidence" value="ECO:0007669"/>
    <property type="project" value="InterPro"/>
</dbReference>
<feature type="compositionally biased region" description="Acidic residues" evidence="4">
    <location>
        <begin position="156"/>
        <end position="167"/>
    </location>
</feature>
<evidence type="ECO:0000256" key="2">
    <source>
        <dbReference type="ARBA" id="ARBA00022553"/>
    </source>
</evidence>
<sequence>MTHNKRTSLVVRCVRALQFVIEMAESVVSAEPSEDLFYCKTEVEASDDIKDDQQYEANVEDKLTQNGTHIEETYSDSPKLEEKVESSPLTSSEGDELDFQKTSDALEVKTTDIEALQDNDDEKTMEEEKSESIGTEESISSMKDIEREDVSSCNELELESDNMEVSEEDKYDKVEREDSDSQSESVNINETELLKSTDSEEKETDSEKRAIIDGDVFTVDADSSKTADSETEAESQKRTNTDNVSSEEREGLEEESFEQIDLSEREELMEVDSSSPKADEERESASSKNVVSVENKLEDITDLEDTKEDINDLEDTKEDIDDLEDTKEDIKDLESTKEDINDLEDTKEDINDLEDTKENINDLEDTKEDINDLEDPKVDIDKLKDTKMDFGKDDDTIKDTEKLEGTKEDFGKDQDTIEDIDNFAGTKNDIGKDNDTSENVNKQKDTKKDIDKDENITEDINKMEDTQINGNFEGTKKDIVKLEDTKEDISKIEDTNNDKRKVPIKQVDVKNKSKKRKREETENLPASKKVSTSTDDSTPKKKSQLKSRVITYAPFALSSAVQYGSVIVIITVPVSALTSACDDTIPVPDGWHREAVQRMGGASAGKYDVYYFSPLGKKLRSKAEVLRYCETHNLTVNIEEFIFTQPKGSRANSIESPALPKATKPTAPKATKSPSSKTSKTPGPKTPTPKTSKLTGGRTPKSPKNAKADTGKKQKIKAHGSPGKKSDKGDKSRSEYFTSSDSLGRLRLKGAMKWNPPKSPFNLLQEILYHDPWQLLVGTIFLNRTTGEEALGKNILWGFLEKWPTPEDACKANWEEIAELIQPLGLHEKRAKMIIRFSDEYLTKDWMYPKELHGIGKYGNDSYRIFCINEWRKVRPTDHMLNFYIDWLWDNQRIFGLD</sequence>
<comment type="subcellular location">
    <subcellularLocation>
        <location evidence="1">Nucleus</location>
    </subcellularLocation>
</comment>
<feature type="domain" description="MBD" evidence="5">
    <location>
        <begin position="577"/>
        <end position="648"/>
    </location>
</feature>
<dbReference type="InterPro" id="IPR001739">
    <property type="entry name" value="Methyl_CpG_DNA-bd"/>
</dbReference>
<feature type="compositionally biased region" description="Basic and acidic residues" evidence="4">
    <location>
        <begin position="348"/>
        <end position="360"/>
    </location>
</feature>
<feature type="region of interest" description="Disordered" evidence="4">
    <location>
        <begin position="503"/>
        <end position="543"/>
    </location>
</feature>
<feature type="compositionally biased region" description="Basic and acidic residues" evidence="4">
    <location>
        <begin position="429"/>
        <end position="465"/>
    </location>
</feature>
<dbReference type="GO" id="GO:0003824">
    <property type="term" value="F:catalytic activity"/>
    <property type="evidence" value="ECO:0007669"/>
    <property type="project" value="InterPro"/>
</dbReference>
<gene>
    <name evidence="6" type="ORF">SK128_016378</name>
</gene>
<evidence type="ECO:0000313" key="6">
    <source>
        <dbReference type="EMBL" id="KAK7072346.1"/>
    </source>
</evidence>
<feature type="compositionally biased region" description="Basic and acidic residues" evidence="4">
    <location>
        <begin position="724"/>
        <end position="734"/>
    </location>
</feature>
<name>A0AAN8WU32_HALRR</name>
<evidence type="ECO:0000256" key="3">
    <source>
        <dbReference type="ARBA" id="ARBA00023242"/>
    </source>
</evidence>
<feature type="compositionally biased region" description="Low complexity" evidence="4">
    <location>
        <begin position="656"/>
        <end position="696"/>
    </location>
</feature>
<dbReference type="PROSITE" id="PS50982">
    <property type="entry name" value="MBD"/>
    <property type="match status" value="1"/>
</dbReference>
<dbReference type="Gene3D" id="1.10.340.30">
    <property type="entry name" value="Hypothetical protein, domain 2"/>
    <property type="match status" value="1"/>
</dbReference>
<evidence type="ECO:0000259" key="5">
    <source>
        <dbReference type="PROSITE" id="PS50982"/>
    </source>
</evidence>
<feature type="compositionally biased region" description="Basic and acidic residues" evidence="4">
    <location>
        <begin position="390"/>
        <end position="415"/>
    </location>
</feature>
<accession>A0AAN8WU32</accession>
<dbReference type="SUPFAM" id="SSF48150">
    <property type="entry name" value="DNA-glycosylase"/>
    <property type="match status" value="1"/>
</dbReference>
<feature type="region of interest" description="Disordered" evidence="4">
    <location>
        <begin position="647"/>
        <end position="739"/>
    </location>
</feature>
<dbReference type="Pfam" id="PF01429">
    <property type="entry name" value="MBD"/>
    <property type="match status" value="1"/>
</dbReference>
<feature type="region of interest" description="Disordered" evidence="4">
    <location>
        <begin position="390"/>
        <end position="477"/>
    </location>
</feature>
<dbReference type="EMBL" id="JAXCGZ010013534">
    <property type="protein sequence ID" value="KAK7072346.1"/>
    <property type="molecule type" value="Genomic_DNA"/>
</dbReference>
<evidence type="ECO:0000256" key="1">
    <source>
        <dbReference type="ARBA" id="ARBA00004123"/>
    </source>
</evidence>
<feature type="compositionally biased region" description="Low complexity" evidence="4">
    <location>
        <begin position="527"/>
        <end position="536"/>
    </location>
</feature>
<dbReference type="CDD" id="cd01396">
    <property type="entry name" value="MeCP2_MBD"/>
    <property type="match status" value="1"/>
</dbReference>
<keyword evidence="7" id="KW-1185">Reference proteome</keyword>